<organism evidence="2 3">
    <name type="scientific">[Myrmecia] bisecta</name>
    <dbReference type="NCBI Taxonomy" id="41462"/>
    <lineage>
        <taxon>Eukaryota</taxon>
        <taxon>Viridiplantae</taxon>
        <taxon>Chlorophyta</taxon>
        <taxon>core chlorophytes</taxon>
        <taxon>Trebouxiophyceae</taxon>
        <taxon>Trebouxiales</taxon>
        <taxon>Trebouxiaceae</taxon>
        <taxon>Myrmecia</taxon>
    </lineage>
</organism>
<protein>
    <submittedName>
        <fullName evidence="2">Uncharacterized protein</fullName>
    </submittedName>
</protein>
<name>A0AAW1QGN6_9CHLO</name>
<evidence type="ECO:0000313" key="3">
    <source>
        <dbReference type="Proteomes" id="UP001489004"/>
    </source>
</evidence>
<dbReference type="AlphaFoldDB" id="A0AAW1QGN6"/>
<gene>
    <name evidence="2" type="ORF">WJX72_012421</name>
</gene>
<evidence type="ECO:0000256" key="1">
    <source>
        <dbReference type="SAM" id="MobiDB-lite"/>
    </source>
</evidence>
<dbReference type="Proteomes" id="UP001489004">
    <property type="component" value="Unassembled WGS sequence"/>
</dbReference>
<comment type="caution">
    <text evidence="2">The sequence shown here is derived from an EMBL/GenBank/DDBJ whole genome shotgun (WGS) entry which is preliminary data.</text>
</comment>
<feature type="region of interest" description="Disordered" evidence="1">
    <location>
        <begin position="1"/>
        <end position="20"/>
    </location>
</feature>
<keyword evidence="3" id="KW-1185">Reference proteome</keyword>
<reference evidence="2 3" key="1">
    <citation type="journal article" date="2024" name="Nat. Commun.">
        <title>Phylogenomics reveals the evolutionary origins of lichenization in chlorophyte algae.</title>
        <authorList>
            <person name="Puginier C."/>
            <person name="Libourel C."/>
            <person name="Otte J."/>
            <person name="Skaloud P."/>
            <person name="Haon M."/>
            <person name="Grisel S."/>
            <person name="Petersen M."/>
            <person name="Berrin J.G."/>
            <person name="Delaux P.M."/>
            <person name="Dal Grande F."/>
            <person name="Keller J."/>
        </authorList>
    </citation>
    <scope>NUCLEOTIDE SEQUENCE [LARGE SCALE GENOMIC DNA]</scope>
    <source>
        <strain evidence="2 3">SAG 2043</strain>
    </source>
</reference>
<accession>A0AAW1QGN6</accession>
<evidence type="ECO:0000313" key="2">
    <source>
        <dbReference type="EMBL" id="KAK9820621.1"/>
    </source>
</evidence>
<dbReference type="EMBL" id="JALJOR010000003">
    <property type="protein sequence ID" value="KAK9820621.1"/>
    <property type="molecule type" value="Genomic_DNA"/>
</dbReference>
<sequence>MQPDCLTRPESFKSRNPSPKTITGCKPVSKPVLSEMVHEGSCACREIVRGKDVDNLAIFPGVDARLLLMAEDVYIDYIEINSDESSYGLVVTGCESFNQFYEQLAASCVQRLIIEASQTMHRLFDTLAASVKSVRFQSVESVFPSVTFTRAGRP</sequence>
<proteinExistence type="predicted"/>